<proteinExistence type="predicted"/>
<gene>
    <name evidence="1" type="ORF">JTE90_017901</name>
</gene>
<name>A0AAV6VIU3_9ARAC</name>
<comment type="caution">
    <text evidence="1">The sequence shown here is derived from an EMBL/GenBank/DDBJ whole genome shotgun (WGS) entry which is preliminary data.</text>
</comment>
<dbReference type="Proteomes" id="UP000827092">
    <property type="component" value="Unassembled WGS sequence"/>
</dbReference>
<sequence>MTDVLLNQKISEGPRTLVLIRGCSSTKRFPRISFGEYLPPNPRTTPKGACKSPDTVCLLNRSSHRNDVYQ</sequence>
<evidence type="ECO:0000313" key="1">
    <source>
        <dbReference type="EMBL" id="KAG8195603.1"/>
    </source>
</evidence>
<protein>
    <submittedName>
        <fullName evidence="1">Uncharacterized protein</fullName>
    </submittedName>
</protein>
<evidence type="ECO:0000313" key="2">
    <source>
        <dbReference type="Proteomes" id="UP000827092"/>
    </source>
</evidence>
<organism evidence="1 2">
    <name type="scientific">Oedothorax gibbosus</name>
    <dbReference type="NCBI Taxonomy" id="931172"/>
    <lineage>
        <taxon>Eukaryota</taxon>
        <taxon>Metazoa</taxon>
        <taxon>Ecdysozoa</taxon>
        <taxon>Arthropoda</taxon>
        <taxon>Chelicerata</taxon>
        <taxon>Arachnida</taxon>
        <taxon>Araneae</taxon>
        <taxon>Araneomorphae</taxon>
        <taxon>Entelegynae</taxon>
        <taxon>Araneoidea</taxon>
        <taxon>Linyphiidae</taxon>
        <taxon>Erigoninae</taxon>
        <taxon>Oedothorax</taxon>
    </lineage>
</organism>
<dbReference type="AlphaFoldDB" id="A0AAV6VIU3"/>
<reference evidence="1 2" key="1">
    <citation type="journal article" date="2022" name="Nat. Ecol. Evol.">
        <title>A masculinizing supergene underlies an exaggerated male reproductive morph in a spider.</title>
        <authorList>
            <person name="Hendrickx F."/>
            <person name="De Corte Z."/>
            <person name="Sonet G."/>
            <person name="Van Belleghem S.M."/>
            <person name="Kostlbacher S."/>
            <person name="Vangestel C."/>
        </authorList>
    </citation>
    <scope>NUCLEOTIDE SEQUENCE [LARGE SCALE GENOMIC DNA]</scope>
    <source>
        <strain evidence="1">W744_W776</strain>
    </source>
</reference>
<keyword evidence="2" id="KW-1185">Reference proteome</keyword>
<dbReference type="EMBL" id="JAFNEN010000083">
    <property type="protein sequence ID" value="KAG8195603.1"/>
    <property type="molecule type" value="Genomic_DNA"/>
</dbReference>
<accession>A0AAV6VIU3</accession>